<feature type="region of interest" description="Disordered" evidence="1">
    <location>
        <begin position="118"/>
        <end position="158"/>
    </location>
</feature>
<dbReference type="Proteomes" id="UP000440578">
    <property type="component" value="Unassembled WGS sequence"/>
</dbReference>
<dbReference type="AlphaFoldDB" id="A0A6A4WJQ8"/>
<feature type="region of interest" description="Disordered" evidence="1">
    <location>
        <begin position="183"/>
        <end position="306"/>
    </location>
</feature>
<name>A0A6A4WJQ8_AMPAM</name>
<evidence type="ECO:0000313" key="2">
    <source>
        <dbReference type="EMBL" id="KAF0305429.1"/>
    </source>
</evidence>
<feature type="region of interest" description="Disordered" evidence="1">
    <location>
        <begin position="27"/>
        <end position="66"/>
    </location>
</feature>
<dbReference type="EMBL" id="VIIS01000753">
    <property type="protein sequence ID" value="KAF0305429.1"/>
    <property type="molecule type" value="Genomic_DNA"/>
</dbReference>
<feature type="compositionally biased region" description="Basic and acidic residues" evidence="1">
    <location>
        <begin position="41"/>
        <end position="50"/>
    </location>
</feature>
<protein>
    <submittedName>
        <fullName evidence="2">Uncharacterized protein</fullName>
    </submittedName>
</protein>
<evidence type="ECO:0000256" key="1">
    <source>
        <dbReference type="SAM" id="MobiDB-lite"/>
    </source>
</evidence>
<keyword evidence="3" id="KW-1185">Reference proteome</keyword>
<reference evidence="2 3" key="1">
    <citation type="submission" date="2019-07" db="EMBL/GenBank/DDBJ databases">
        <title>Draft genome assembly of a fouling barnacle, Amphibalanus amphitrite (Darwin, 1854): The first reference genome for Thecostraca.</title>
        <authorList>
            <person name="Kim W."/>
        </authorList>
    </citation>
    <scope>NUCLEOTIDE SEQUENCE [LARGE SCALE GENOMIC DNA]</scope>
    <source>
        <strain evidence="2">SNU_AA5</strain>
        <tissue evidence="2">Soma without cirri and trophi</tissue>
    </source>
</reference>
<sequence>MDWKKYIKSGQPWQDVYLHEHNDPDYVEPIPTNGTYYTADTRNDDSDRSDWSPSYSWAPPRPGEREKWNRYLTTGQAAEQIALERFYATPERESADARRRMRRSRKQAEVMEHINRLLAVSSGSDPSEERAGPPGRARRTPLQGPPEDTRRSRPSTSTAAALCWTGCAGRRWPSWATRHPADPLADLPAHRPPSERGAPQQRVSLSLDRDLPMPRRDCSVHQRLSADVKTHQRLAKEHSKQRRPVGTRESLVQSAALAGRQSQEGPPRAGVAHVRVESWHRRSGAATGSHSHSRHGTAAAALDDLDMDSWVDQWERKWDHERRQRPLSHWPPT</sequence>
<evidence type="ECO:0000313" key="3">
    <source>
        <dbReference type="Proteomes" id="UP000440578"/>
    </source>
</evidence>
<comment type="caution">
    <text evidence="2">The sequence shown here is derived from an EMBL/GenBank/DDBJ whole genome shotgun (WGS) entry which is preliminary data.</text>
</comment>
<feature type="compositionally biased region" description="Basic and acidic residues" evidence="1">
    <location>
        <begin position="207"/>
        <end position="238"/>
    </location>
</feature>
<organism evidence="2 3">
    <name type="scientific">Amphibalanus amphitrite</name>
    <name type="common">Striped barnacle</name>
    <name type="synonym">Balanus amphitrite</name>
    <dbReference type="NCBI Taxonomy" id="1232801"/>
    <lineage>
        <taxon>Eukaryota</taxon>
        <taxon>Metazoa</taxon>
        <taxon>Ecdysozoa</taxon>
        <taxon>Arthropoda</taxon>
        <taxon>Crustacea</taxon>
        <taxon>Multicrustacea</taxon>
        <taxon>Cirripedia</taxon>
        <taxon>Thoracica</taxon>
        <taxon>Thoracicalcarea</taxon>
        <taxon>Balanomorpha</taxon>
        <taxon>Balanoidea</taxon>
        <taxon>Balanidae</taxon>
        <taxon>Amphibalaninae</taxon>
        <taxon>Amphibalanus</taxon>
    </lineage>
</organism>
<proteinExistence type="predicted"/>
<accession>A0A6A4WJQ8</accession>
<gene>
    <name evidence="2" type="ORF">FJT64_022963</name>
</gene>